<feature type="transmembrane region" description="Helical" evidence="6">
    <location>
        <begin position="36"/>
        <end position="55"/>
    </location>
</feature>
<gene>
    <name evidence="8" type="ORF">ACFYKX_08425</name>
</gene>
<name>A0ABW6KCL4_9BACI</name>
<dbReference type="SUPFAM" id="SSF55073">
    <property type="entry name" value="Nucleotide cyclase"/>
    <property type="match status" value="1"/>
</dbReference>
<evidence type="ECO:0000256" key="2">
    <source>
        <dbReference type="ARBA" id="ARBA00022475"/>
    </source>
</evidence>
<organism evidence="8 9">
    <name type="scientific">Cytobacillus spartinae</name>
    <dbReference type="NCBI Taxonomy" id="3299023"/>
    <lineage>
        <taxon>Bacteria</taxon>
        <taxon>Bacillati</taxon>
        <taxon>Bacillota</taxon>
        <taxon>Bacilli</taxon>
        <taxon>Bacillales</taxon>
        <taxon>Bacillaceae</taxon>
        <taxon>Cytobacillus</taxon>
    </lineage>
</organism>
<dbReference type="GO" id="GO:0052621">
    <property type="term" value="F:diguanylate cyclase activity"/>
    <property type="evidence" value="ECO:0007669"/>
    <property type="project" value="UniProtKB-EC"/>
</dbReference>
<dbReference type="Gene3D" id="3.30.70.270">
    <property type="match status" value="1"/>
</dbReference>
<dbReference type="InterPro" id="IPR011620">
    <property type="entry name" value="Sig_transdc_His_kinase_LytS_TM"/>
</dbReference>
<comment type="caution">
    <text evidence="8">The sequence shown here is derived from an EMBL/GenBank/DDBJ whole genome shotgun (WGS) entry which is preliminary data.</text>
</comment>
<reference evidence="8 9" key="1">
    <citation type="submission" date="2024-08" db="EMBL/GenBank/DDBJ databases">
        <title>Two novel Cytobacillus novel species.</title>
        <authorList>
            <person name="Liu G."/>
        </authorList>
    </citation>
    <scope>NUCLEOTIDE SEQUENCE [LARGE SCALE GENOMIC DNA]</scope>
    <source>
        <strain evidence="8 9">FJAT-54145</strain>
    </source>
</reference>
<dbReference type="SMART" id="SM00267">
    <property type="entry name" value="GGDEF"/>
    <property type="match status" value="1"/>
</dbReference>
<dbReference type="CDD" id="cd01949">
    <property type="entry name" value="GGDEF"/>
    <property type="match status" value="1"/>
</dbReference>
<dbReference type="InterPro" id="IPR000160">
    <property type="entry name" value="GGDEF_dom"/>
</dbReference>
<dbReference type="Proteomes" id="UP001601059">
    <property type="component" value="Unassembled WGS sequence"/>
</dbReference>
<accession>A0ABW6KCL4</accession>
<feature type="transmembrane region" description="Helical" evidence="6">
    <location>
        <begin position="100"/>
        <end position="118"/>
    </location>
</feature>
<feature type="transmembrane region" description="Helical" evidence="6">
    <location>
        <begin position="130"/>
        <end position="151"/>
    </location>
</feature>
<dbReference type="InterPro" id="IPR029787">
    <property type="entry name" value="Nucleotide_cyclase"/>
</dbReference>
<feature type="domain" description="GGDEF" evidence="7">
    <location>
        <begin position="223"/>
        <end position="359"/>
    </location>
</feature>
<keyword evidence="8" id="KW-0548">Nucleotidyltransferase</keyword>
<dbReference type="PROSITE" id="PS50887">
    <property type="entry name" value="GGDEF"/>
    <property type="match status" value="1"/>
</dbReference>
<evidence type="ECO:0000313" key="8">
    <source>
        <dbReference type="EMBL" id="MFE8700635.1"/>
    </source>
</evidence>
<dbReference type="PANTHER" id="PTHR45138">
    <property type="entry name" value="REGULATORY COMPONENTS OF SENSORY TRANSDUCTION SYSTEM"/>
    <property type="match status" value="1"/>
</dbReference>
<evidence type="ECO:0000256" key="6">
    <source>
        <dbReference type="SAM" id="Phobius"/>
    </source>
</evidence>
<dbReference type="InterPro" id="IPR043128">
    <property type="entry name" value="Rev_trsase/Diguanyl_cyclase"/>
</dbReference>
<evidence type="ECO:0000256" key="4">
    <source>
        <dbReference type="ARBA" id="ARBA00022989"/>
    </source>
</evidence>
<keyword evidence="2" id="KW-1003">Cell membrane</keyword>
<evidence type="ECO:0000259" key="7">
    <source>
        <dbReference type="PROSITE" id="PS50887"/>
    </source>
</evidence>
<comment type="subcellular location">
    <subcellularLocation>
        <location evidence="1">Cell membrane</location>
        <topology evidence="1">Multi-pass membrane protein</topology>
    </subcellularLocation>
</comment>
<keyword evidence="9" id="KW-1185">Reference proteome</keyword>
<feature type="transmembrane region" description="Helical" evidence="6">
    <location>
        <begin position="12"/>
        <end position="30"/>
    </location>
</feature>
<proteinExistence type="predicted"/>
<dbReference type="Pfam" id="PF00990">
    <property type="entry name" value="GGDEF"/>
    <property type="match status" value="1"/>
</dbReference>
<evidence type="ECO:0000313" key="9">
    <source>
        <dbReference type="Proteomes" id="UP001601059"/>
    </source>
</evidence>
<evidence type="ECO:0000256" key="5">
    <source>
        <dbReference type="ARBA" id="ARBA00023136"/>
    </source>
</evidence>
<dbReference type="InterPro" id="IPR050469">
    <property type="entry name" value="Diguanylate_Cyclase"/>
</dbReference>
<feature type="transmembrane region" description="Helical" evidence="6">
    <location>
        <begin position="67"/>
        <end position="88"/>
    </location>
</feature>
<dbReference type="RefSeq" id="WP_389360014.1">
    <property type="nucleotide sequence ID" value="NZ_JBIACK010000003.1"/>
</dbReference>
<keyword evidence="3 6" id="KW-0812">Transmembrane</keyword>
<evidence type="ECO:0000256" key="1">
    <source>
        <dbReference type="ARBA" id="ARBA00004651"/>
    </source>
</evidence>
<keyword evidence="4 6" id="KW-1133">Transmembrane helix</keyword>
<protein>
    <submittedName>
        <fullName evidence="8">Diguanylate cyclase</fullName>
        <ecNumber evidence="8">2.7.7.65</ecNumber>
    </submittedName>
</protein>
<dbReference type="PANTHER" id="PTHR45138:SF9">
    <property type="entry name" value="DIGUANYLATE CYCLASE DGCM-RELATED"/>
    <property type="match status" value="1"/>
</dbReference>
<feature type="transmembrane region" description="Helical" evidence="6">
    <location>
        <begin position="163"/>
        <end position="181"/>
    </location>
</feature>
<dbReference type="NCBIfam" id="TIGR00254">
    <property type="entry name" value="GGDEF"/>
    <property type="match status" value="1"/>
</dbReference>
<dbReference type="Pfam" id="PF07694">
    <property type="entry name" value="5TM-5TMR_LYT"/>
    <property type="match status" value="1"/>
</dbReference>
<evidence type="ECO:0000256" key="3">
    <source>
        <dbReference type="ARBA" id="ARBA00022692"/>
    </source>
</evidence>
<sequence length="359" mass="41138">MNMVVQSSLSNIAIIFLMHLCIDIFLKRSNLSENQLWLGMVSFISAAVIIMFYLPIKFGGFQFDLRLIPLVFLAFKWGPKYAALALFVTCSWRFGMGGEGAVPGIIFGMILPVLFALVIRRVKNSTLNPFTLFILISVSWLISDFPIIFLVPEGGSVFKEIGVMRFFSFQLTAFVLYFFIISTEKEISLKEQLQYYAERDPLTNLFNIRTFERKIKSFPESTKEMFIIMIDIDHFKAINDKYGHLNGDLIIKSVADLIVGQTSRFVKENFILGRYGGEEFILFMEAHSRKEMLNAVESIREEIERTTFYTEDNKPIKSLTVSIGVSELSQGNHLHHAIEKADKWLYHSKRNGRNQISGA</sequence>
<keyword evidence="5 6" id="KW-0472">Membrane</keyword>
<keyword evidence="8" id="KW-0808">Transferase</keyword>
<dbReference type="EC" id="2.7.7.65" evidence="8"/>
<dbReference type="EMBL" id="JBIACK010000003">
    <property type="protein sequence ID" value="MFE8700635.1"/>
    <property type="molecule type" value="Genomic_DNA"/>
</dbReference>